<evidence type="ECO:0000313" key="7">
    <source>
        <dbReference type="EMBL" id="XCB32167.1"/>
    </source>
</evidence>
<sequence length="454" mass="49024">MDTTVDRSVEPLGLRRTLKLRHLILYGIIIIQPTAPMSIYGVVSNAARGHVVTTILIAMVAMLFTAVSYGRMARVYPSAGSAYTYVGKEIHPLAGYVVGWSMLMDYMLNPIICAIWCSAAAQNIIPQIPYAAWAVAFVLVFTGLNLRGVQTSSRVNALLALGMSIVVVVFIAYAIRYIALVARPVGGQWLLPFYDPATFAPGLLFHGASIAVLTYIGFDGISTMSEEVENPRRNILLATVITCFAIGVLSAIEVYLAQLAWPARIPFPASMVDTAYVQVALRVGGKFLFQLLNATLLIANMGSGIAAQFGAARLLYGMGRTDALPKRFFGVLNEKTRIPRNNVLLLGAVTLAGTFLLTFEKGAELLNFGAFIAFIGVNAAALIHYKFRSQEKVVFAALSPLCGLAVCTFIWLNLNLDAKLLGAAWVGVGLLLYFVMKGNKPLAAVEWSDPTNSA</sequence>
<feature type="transmembrane region" description="Helical" evidence="5">
    <location>
        <begin position="199"/>
        <end position="222"/>
    </location>
</feature>
<feature type="transmembrane region" description="Helical" evidence="5">
    <location>
        <begin position="291"/>
        <end position="316"/>
    </location>
</feature>
<reference evidence="7" key="1">
    <citation type="submission" date="2023-08" db="EMBL/GenBank/DDBJ databases">
        <authorList>
            <person name="Messyasz A."/>
            <person name="Mannisto M.K."/>
            <person name="Kerkhof L.J."/>
            <person name="Haggblom M."/>
        </authorList>
    </citation>
    <scope>NUCLEOTIDE SEQUENCE</scope>
    <source>
        <strain evidence="7">X5P6</strain>
    </source>
</reference>
<keyword evidence="3 5" id="KW-1133">Transmembrane helix</keyword>
<feature type="transmembrane region" description="Helical" evidence="5">
    <location>
        <begin position="365"/>
        <end position="385"/>
    </location>
</feature>
<dbReference type="GO" id="GO:0016020">
    <property type="term" value="C:membrane"/>
    <property type="evidence" value="ECO:0007669"/>
    <property type="project" value="UniProtKB-SubCell"/>
</dbReference>
<feature type="transmembrane region" description="Helical" evidence="5">
    <location>
        <begin position="392"/>
        <end position="412"/>
    </location>
</feature>
<dbReference type="PIRSF" id="PIRSF006060">
    <property type="entry name" value="AA_transporter"/>
    <property type="match status" value="1"/>
</dbReference>
<keyword evidence="4 5" id="KW-0472">Membrane</keyword>
<gene>
    <name evidence="7" type="ORF">RBB77_17210</name>
</gene>
<feature type="transmembrane region" description="Helical" evidence="5">
    <location>
        <begin position="234"/>
        <end position="257"/>
    </location>
</feature>
<keyword evidence="2 5" id="KW-0812">Transmembrane</keyword>
<feature type="transmembrane region" description="Helical" evidence="5">
    <location>
        <begin position="127"/>
        <end position="146"/>
    </location>
</feature>
<feature type="transmembrane region" description="Helical" evidence="5">
    <location>
        <begin position="93"/>
        <end position="121"/>
    </location>
</feature>
<dbReference type="PANTHER" id="PTHR42770:SF16">
    <property type="entry name" value="AMINO ACID PERMEASE"/>
    <property type="match status" value="1"/>
</dbReference>
<organism evidence="7">
    <name type="scientific">Tunturiibacter psychrotolerans</name>
    <dbReference type="NCBI Taxonomy" id="3069686"/>
    <lineage>
        <taxon>Bacteria</taxon>
        <taxon>Pseudomonadati</taxon>
        <taxon>Acidobacteriota</taxon>
        <taxon>Terriglobia</taxon>
        <taxon>Terriglobales</taxon>
        <taxon>Acidobacteriaceae</taxon>
        <taxon>Tunturiibacter</taxon>
    </lineage>
</organism>
<dbReference type="Pfam" id="PF00324">
    <property type="entry name" value="AA_permease"/>
    <property type="match status" value="1"/>
</dbReference>
<dbReference type="PANTHER" id="PTHR42770">
    <property type="entry name" value="AMINO ACID TRANSPORTER-RELATED"/>
    <property type="match status" value="1"/>
</dbReference>
<accession>A0AAU7ZM56</accession>
<evidence type="ECO:0000256" key="4">
    <source>
        <dbReference type="ARBA" id="ARBA00023136"/>
    </source>
</evidence>
<evidence type="ECO:0000259" key="6">
    <source>
        <dbReference type="Pfam" id="PF00324"/>
    </source>
</evidence>
<evidence type="ECO:0000256" key="5">
    <source>
        <dbReference type="SAM" id="Phobius"/>
    </source>
</evidence>
<dbReference type="InterPro" id="IPR004841">
    <property type="entry name" value="AA-permease/SLC12A_dom"/>
</dbReference>
<dbReference type="InterPro" id="IPR050367">
    <property type="entry name" value="APC_superfamily"/>
</dbReference>
<feature type="transmembrane region" description="Helical" evidence="5">
    <location>
        <begin position="418"/>
        <end position="436"/>
    </location>
</feature>
<evidence type="ECO:0000256" key="1">
    <source>
        <dbReference type="ARBA" id="ARBA00004141"/>
    </source>
</evidence>
<feature type="transmembrane region" description="Helical" evidence="5">
    <location>
        <begin position="158"/>
        <end position="179"/>
    </location>
</feature>
<feature type="transmembrane region" description="Helical" evidence="5">
    <location>
        <begin position="343"/>
        <end position="359"/>
    </location>
</feature>
<evidence type="ECO:0000256" key="3">
    <source>
        <dbReference type="ARBA" id="ARBA00022989"/>
    </source>
</evidence>
<reference evidence="7" key="2">
    <citation type="journal article" date="2024" name="Environ. Microbiol.">
        <title>Genome analysis and description of Tunturibacter gen. nov. expands the diversity of Terriglobia in tundra soils.</title>
        <authorList>
            <person name="Messyasz A."/>
            <person name="Mannisto M.K."/>
            <person name="Kerkhof L.J."/>
            <person name="Haggblom M.M."/>
        </authorList>
    </citation>
    <scope>NUCLEOTIDE SEQUENCE</scope>
    <source>
        <strain evidence="7">X5P6</strain>
    </source>
</reference>
<protein>
    <submittedName>
        <fullName evidence="7">APC family permease</fullName>
    </submittedName>
</protein>
<dbReference type="AlphaFoldDB" id="A0AAU7ZM56"/>
<dbReference type="KEGG" id="tpsc:RBB77_17210"/>
<dbReference type="EMBL" id="CP132942">
    <property type="protein sequence ID" value="XCB32167.1"/>
    <property type="molecule type" value="Genomic_DNA"/>
</dbReference>
<dbReference type="GO" id="GO:0055085">
    <property type="term" value="P:transmembrane transport"/>
    <property type="evidence" value="ECO:0007669"/>
    <property type="project" value="InterPro"/>
</dbReference>
<evidence type="ECO:0000256" key="2">
    <source>
        <dbReference type="ARBA" id="ARBA00022692"/>
    </source>
</evidence>
<name>A0AAU7ZM56_9BACT</name>
<proteinExistence type="predicted"/>
<dbReference type="RefSeq" id="WP_353063013.1">
    <property type="nucleotide sequence ID" value="NZ_CP132942.1"/>
</dbReference>
<comment type="subcellular location">
    <subcellularLocation>
        <location evidence="1">Membrane</location>
        <topology evidence="1">Multi-pass membrane protein</topology>
    </subcellularLocation>
</comment>
<dbReference type="Gene3D" id="1.20.1740.10">
    <property type="entry name" value="Amino acid/polyamine transporter I"/>
    <property type="match status" value="1"/>
</dbReference>
<feature type="domain" description="Amino acid permease/ SLC12A" evidence="6">
    <location>
        <begin position="38"/>
        <end position="391"/>
    </location>
</feature>
<feature type="transmembrane region" description="Helical" evidence="5">
    <location>
        <begin position="49"/>
        <end position="72"/>
    </location>
</feature>
<feature type="transmembrane region" description="Helical" evidence="5">
    <location>
        <begin position="23"/>
        <end position="43"/>
    </location>
</feature>